<protein>
    <submittedName>
        <fullName evidence="2">Uncharacterized protein</fullName>
    </submittedName>
</protein>
<dbReference type="eggNOG" id="ENOG5031B6Q">
    <property type="taxonomic scope" value="Bacteria"/>
</dbReference>
<accession>A0A0A2A2K0</accession>
<dbReference type="Proteomes" id="UP000030355">
    <property type="component" value="Unassembled WGS sequence"/>
</dbReference>
<feature type="transmembrane region" description="Helical" evidence="1">
    <location>
        <begin position="99"/>
        <end position="117"/>
    </location>
</feature>
<evidence type="ECO:0000256" key="1">
    <source>
        <dbReference type="SAM" id="Phobius"/>
    </source>
</evidence>
<feature type="transmembrane region" description="Helical" evidence="1">
    <location>
        <begin position="60"/>
        <end position="78"/>
    </location>
</feature>
<sequence>MEKEFKLGTFSPYQICILLFRVALTFFVLHCISEALINFAEVRENFYQDFFDAINLDEEFNLTAFYSGMLLGMASFLLNKLGELSGKVKRQNWIILSRIFLFLTIDEIFQIHELFVIPELRQYVHPSLASIWVLPYGAIAAYFAIKFFPFFISQGRRMFQISLASGVIYVTGAIGMEAFNSWLVTAGEISRRGFWYEAISGIEELLEMTGIIFFIYGLLLELMKRKKNLSFKFSIANN</sequence>
<keyword evidence="1" id="KW-0472">Membrane</keyword>
<dbReference type="STRING" id="93057.EU95_1967"/>
<dbReference type="EMBL" id="JNAL01000018">
    <property type="protein sequence ID" value="KGF94749.1"/>
    <property type="molecule type" value="Genomic_DNA"/>
</dbReference>
<keyword evidence="1" id="KW-1133">Transmembrane helix</keyword>
<evidence type="ECO:0000313" key="2">
    <source>
        <dbReference type="EMBL" id="KGF94749.1"/>
    </source>
</evidence>
<evidence type="ECO:0000313" key="3">
    <source>
        <dbReference type="Proteomes" id="UP000030355"/>
    </source>
</evidence>
<dbReference type="RefSeq" id="WP_052046868.1">
    <property type="nucleotide sequence ID" value="NZ_CP138977.1"/>
</dbReference>
<reference evidence="3" key="1">
    <citation type="journal article" date="2014" name="Sci. Data">
        <title>Genomes of diverse isolates of the marine cyanobacterium Prochlorococcus.</title>
        <authorList>
            <person name="Biller S."/>
            <person name="Berube P."/>
            <person name="Thompson J."/>
            <person name="Kelly L."/>
            <person name="Roggensack S."/>
            <person name="Awad L."/>
            <person name="Roache-Johnson K."/>
            <person name="Ding H."/>
            <person name="Giovannoni S.J."/>
            <person name="Moore L.R."/>
            <person name="Chisholm S.W."/>
        </authorList>
    </citation>
    <scope>NUCLEOTIDE SEQUENCE [LARGE SCALE GENOMIC DNA]</scope>
    <source>
        <strain evidence="3">MIT 9201</strain>
    </source>
</reference>
<name>A0A0A2A2K0_PROMR</name>
<feature type="transmembrane region" description="Helical" evidence="1">
    <location>
        <begin position="129"/>
        <end position="151"/>
    </location>
</feature>
<feature type="transmembrane region" description="Helical" evidence="1">
    <location>
        <begin position="205"/>
        <end position="223"/>
    </location>
</feature>
<dbReference type="OrthoDB" id="451488at2"/>
<feature type="transmembrane region" description="Helical" evidence="1">
    <location>
        <begin position="12"/>
        <end position="40"/>
    </location>
</feature>
<keyword evidence="1" id="KW-0812">Transmembrane</keyword>
<feature type="transmembrane region" description="Helical" evidence="1">
    <location>
        <begin position="163"/>
        <end position="185"/>
    </location>
</feature>
<dbReference type="AlphaFoldDB" id="A0A0A2A2K0"/>
<gene>
    <name evidence="2" type="ORF">EU95_1967</name>
</gene>
<proteinExistence type="predicted"/>
<organism evidence="2 3">
    <name type="scientific">Prochlorococcus marinus str. MIT 9201</name>
    <dbReference type="NCBI Taxonomy" id="93057"/>
    <lineage>
        <taxon>Bacteria</taxon>
        <taxon>Bacillati</taxon>
        <taxon>Cyanobacteriota</taxon>
        <taxon>Cyanophyceae</taxon>
        <taxon>Synechococcales</taxon>
        <taxon>Prochlorococcaceae</taxon>
        <taxon>Prochlorococcus</taxon>
    </lineage>
</organism>
<comment type="caution">
    <text evidence="2">The sequence shown here is derived from an EMBL/GenBank/DDBJ whole genome shotgun (WGS) entry which is preliminary data.</text>
</comment>